<keyword evidence="3" id="KW-1185">Reference proteome</keyword>
<feature type="compositionally biased region" description="Basic and acidic residues" evidence="1">
    <location>
        <begin position="644"/>
        <end position="653"/>
    </location>
</feature>
<dbReference type="EMBL" id="CAJFCW020000002">
    <property type="protein sequence ID" value="CAG9088789.1"/>
    <property type="molecule type" value="Genomic_DNA"/>
</dbReference>
<dbReference type="OrthoDB" id="206452at2759"/>
<reference evidence="2" key="1">
    <citation type="submission" date="2020-09" db="EMBL/GenBank/DDBJ databases">
        <authorList>
            <person name="Kikuchi T."/>
        </authorList>
    </citation>
    <scope>NUCLEOTIDE SEQUENCE</scope>
    <source>
        <strain evidence="2">SH1</strain>
    </source>
</reference>
<proteinExistence type="predicted"/>
<organism evidence="2 3">
    <name type="scientific">Bursaphelenchus okinawaensis</name>
    <dbReference type="NCBI Taxonomy" id="465554"/>
    <lineage>
        <taxon>Eukaryota</taxon>
        <taxon>Metazoa</taxon>
        <taxon>Ecdysozoa</taxon>
        <taxon>Nematoda</taxon>
        <taxon>Chromadorea</taxon>
        <taxon>Rhabditida</taxon>
        <taxon>Tylenchina</taxon>
        <taxon>Tylenchomorpha</taxon>
        <taxon>Aphelenchoidea</taxon>
        <taxon>Aphelenchoididae</taxon>
        <taxon>Bursaphelenchus</taxon>
    </lineage>
</organism>
<evidence type="ECO:0000313" key="2">
    <source>
        <dbReference type="EMBL" id="CAD5209228.1"/>
    </source>
</evidence>
<dbReference type="Proteomes" id="UP000783686">
    <property type="component" value="Unassembled WGS sequence"/>
</dbReference>
<evidence type="ECO:0008006" key="4">
    <source>
        <dbReference type="Google" id="ProtNLM"/>
    </source>
</evidence>
<feature type="compositionally biased region" description="Low complexity" evidence="1">
    <location>
        <begin position="552"/>
        <end position="569"/>
    </location>
</feature>
<dbReference type="Gene3D" id="1.10.357.40">
    <property type="entry name" value="YbiA-like"/>
    <property type="match status" value="1"/>
</dbReference>
<protein>
    <recommendedName>
        <fullName evidence="4">NADAR domain-containing protein</fullName>
    </recommendedName>
</protein>
<gene>
    <name evidence="2" type="ORF">BOKJ2_LOCUS2575</name>
</gene>
<name>A0A811K030_9BILA</name>
<accession>A0A811K030</accession>
<feature type="region of interest" description="Disordered" evidence="1">
    <location>
        <begin position="422"/>
        <end position="653"/>
    </location>
</feature>
<dbReference type="EMBL" id="CAJFDH010000002">
    <property type="protein sequence ID" value="CAD5209228.1"/>
    <property type="molecule type" value="Genomic_DNA"/>
</dbReference>
<dbReference type="AlphaFoldDB" id="A0A811K030"/>
<feature type="compositionally biased region" description="Polar residues" evidence="1">
    <location>
        <begin position="608"/>
        <end position="624"/>
    </location>
</feature>
<comment type="caution">
    <text evidence="2">The sequence shown here is derived from an EMBL/GenBank/DDBJ whole genome shotgun (WGS) entry which is preliminary data.</text>
</comment>
<feature type="compositionally biased region" description="Low complexity" evidence="1">
    <location>
        <begin position="591"/>
        <end position="603"/>
    </location>
</feature>
<dbReference type="InterPro" id="IPR037238">
    <property type="entry name" value="YbiA-like_sf"/>
</dbReference>
<sequence length="693" mass="78166">MDRVFSERDRLPNGKLFNRFEFSKDRLHHVFDPHGFLNEYPVTSLVLTTKYKLYGFSNKSHEFTPENRCKIEVFGETFKSVKHCYDSFMFRELCGVDPPADSDNALNLIERNVSTKDWEEWVLKRGMLCMQMAILERAKCDKMFRSKMNSINDRMIVYRYRNDTFYGVSTSAEELERWHRNMAENQLSITFPTQFPITHKQLHGVPNINKKGRNVLGIMLMALRETQKRIPLDDIEINLEPLVTMERPISFSTRLTQLKRIHGAASTSTSLAGSRLSLNTIASEYQPANILYNGSLAEKRCRFESDLFETREGTPCTLMGDMNCADQSDDEFVEVETKRLVIPKIQYEEEEYKDGVSSDDEVTFLGEVPASRIAPEKRHEFQPLDEPMEEKPSREELAEATNEPRKSLLWNFPAIFDSTARGRASVGSCDSGHGSNSTLNRGSTSSIDSNGQNEQNQPSGAFQNQSGADGFAELAKRPSQNVTAGSGRTFGEGQSVGNPFESRNPEPSGDFEFAVPTARILQKANKSAPKESPFNLSTDSVFNHYQDRSRNPSESSFSSQNSASTQRSQKFISLEQVFMSRVGKKAPAQDESNPNTTNESTNPFADSDISSTSYQNQTVSTGNEATKLKRPIGVPRVPVTLPNQHDDVDQEDHLNISAEEEDRLLGQSPIEQKPFIIAQPRKNKSDPEVVTLD</sequence>
<evidence type="ECO:0000256" key="1">
    <source>
        <dbReference type="SAM" id="MobiDB-lite"/>
    </source>
</evidence>
<dbReference type="SUPFAM" id="SSF143990">
    <property type="entry name" value="YbiA-like"/>
    <property type="match status" value="1"/>
</dbReference>
<evidence type="ECO:0000313" key="3">
    <source>
        <dbReference type="Proteomes" id="UP000614601"/>
    </source>
</evidence>
<feature type="compositionally biased region" description="Polar residues" evidence="1">
    <location>
        <begin position="433"/>
        <end position="467"/>
    </location>
</feature>
<feature type="compositionally biased region" description="Polar residues" evidence="1">
    <location>
        <begin position="534"/>
        <end position="543"/>
    </location>
</feature>
<feature type="compositionally biased region" description="Basic and acidic residues" evidence="1">
    <location>
        <begin position="389"/>
        <end position="402"/>
    </location>
</feature>
<feature type="region of interest" description="Disordered" evidence="1">
    <location>
        <begin position="373"/>
        <end position="402"/>
    </location>
</feature>
<dbReference type="Proteomes" id="UP000614601">
    <property type="component" value="Unassembled WGS sequence"/>
</dbReference>